<dbReference type="Pfam" id="PF00849">
    <property type="entry name" value="PseudoU_synth_2"/>
    <property type="match status" value="1"/>
</dbReference>
<evidence type="ECO:0000313" key="6">
    <source>
        <dbReference type="EMBL" id="KAB3523698.1"/>
    </source>
</evidence>
<feature type="domain" description="RNA-binding S4" evidence="5">
    <location>
        <begin position="47"/>
        <end position="106"/>
    </location>
</feature>
<proteinExistence type="inferred from homology"/>
<dbReference type="InterPro" id="IPR036986">
    <property type="entry name" value="S4_RNA-bd_sf"/>
</dbReference>
<sequence>MAAQRAQDEAAAVYVSNAKPAKRQHITDEERRAALASNKNKDSQNLVRLQKVLASAGVASRRMSEKLIAMGRVEVNGEIVQQMGLRIDPHTDIVRVDGTRVQVNDQMVYFILNKPRGVHSTMSDELGRPCVGDFITERLEQGQGLFHVGRLDAETEGLLLLTNDGELANRLMHPSYQVTKTYMATVLGEVNRGIIRELKDGVELEDGIARADDVQIVDVWQGKSLLRVELHEGRKHIVRRMLKELGYPVQALVRTKIHTVQLGDQKPGSVRAMNASELASLYKVVGL</sequence>
<dbReference type="InterPro" id="IPR000748">
    <property type="entry name" value="PsdUridine_synth_RsuA/RluB/E/F"/>
</dbReference>
<dbReference type="InterPro" id="IPR018496">
    <property type="entry name" value="PsdUridine_synth_RsuA/RluB_CS"/>
</dbReference>
<comment type="similarity">
    <text evidence="1 4">Belongs to the pseudouridine synthase RsuA family.</text>
</comment>
<dbReference type="InterPro" id="IPR020103">
    <property type="entry name" value="PsdUridine_synth_cat_dom_sf"/>
</dbReference>
<dbReference type="Gene3D" id="3.10.290.10">
    <property type="entry name" value="RNA-binding S4 domain"/>
    <property type="match status" value="1"/>
</dbReference>
<comment type="caution">
    <text evidence="6">The sequence shown here is derived from an EMBL/GenBank/DDBJ whole genome shotgun (WGS) entry which is preliminary data.</text>
</comment>
<dbReference type="InterPro" id="IPR020094">
    <property type="entry name" value="TruA/RsuA/RluB/E/F_N"/>
</dbReference>
<dbReference type="Pfam" id="PF01479">
    <property type="entry name" value="S4"/>
    <property type="match status" value="1"/>
</dbReference>
<dbReference type="InterPro" id="IPR050343">
    <property type="entry name" value="RsuA_PseudoU_synthase"/>
</dbReference>
<organism evidence="6 7">
    <name type="scientific">Corynebacterium zhongnanshanii</name>
    <dbReference type="NCBI Taxonomy" id="2768834"/>
    <lineage>
        <taxon>Bacteria</taxon>
        <taxon>Bacillati</taxon>
        <taxon>Actinomycetota</taxon>
        <taxon>Actinomycetes</taxon>
        <taxon>Mycobacteriales</taxon>
        <taxon>Corynebacteriaceae</taxon>
        <taxon>Corynebacterium</taxon>
    </lineage>
</organism>
<dbReference type="PROSITE" id="PS01149">
    <property type="entry name" value="PSI_RSU"/>
    <property type="match status" value="1"/>
</dbReference>
<evidence type="ECO:0000256" key="1">
    <source>
        <dbReference type="ARBA" id="ARBA00008348"/>
    </source>
</evidence>
<dbReference type="CDD" id="cd00165">
    <property type="entry name" value="S4"/>
    <property type="match status" value="1"/>
</dbReference>
<evidence type="ECO:0000256" key="2">
    <source>
        <dbReference type="ARBA" id="ARBA00023235"/>
    </source>
</evidence>
<dbReference type="PANTHER" id="PTHR47683">
    <property type="entry name" value="PSEUDOURIDINE SYNTHASE FAMILY PROTEIN-RELATED"/>
    <property type="match status" value="1"/>
</dbReference>
<name>A0ABQ6VIR0_9CORY</name>
<keyword evidence="7" id="KW-1185">Reference proteome</keyword>
<dbReference type="InterPro" id="IPR006145">
    <property type="entry name" value="PsdUridine_synth_RsuA/RluA"/>
</dbReference>
<evidence type="ECO:0000259" key="5">
    <source>
        <dbReference type="SMART" id="SM00363"/>
    </source>
</evidence>
<dbReference type="Gene3D" id="3.30.70.1560">
    <property type="entry name" value="Alpha-L RNA-binding motif"/>
    <property type="match status" value="1"/>
</dbReference>
<dbReference type="Proteomes" id="UP000436181">
    <property type="component" value="Unassembled WGS sequence"/>
</dbReference>
<dbReference type="SUPFAM" id="SSF55174">
    <property type="entry name" value="Alpha-L RNA-binding motif"/>
    <property type="match status" value="1"/>
</dbReference>
<dbReference type="CDD" id="cd02870">
    <property type="entry name" value="PseudoU_synth_RsuA_like"/>
    <property type="match status" value="1"/>
</dbReference>
<dbReference type="SUPFAM" id="SSF55120">
    <property type="entry name" value="Pseudouridine synthase"/>
    <property type="match status" value="1"/>
</dbReference>
<dbReference type="EC" id="5.4.99.-" evidence="4"/>
<dbReference type="NCBIfam" id="TIGR00093">
    <property type="entry name" value="pseudouridine synthase"/>
    <property type="match status" value="1"/>
</dbReference>
<evidence type="ECO:0000256" key="4">
    <source>
        <dbReference type="RuleBase" id="RU003887"/>
    </source>
</evidence>
<dbReference type="InterPro" id="IPR042092">
    <property type="entry name" value="PsdUridine_s_RsuA/RluB/E/F_cat"/>
</dbReference>
<keyword evidence="3" id="KW-0694">RNA-binding</keyword>
<reference evidence="6 7" key="1">
    <citation type="submission" date="2019-10" db="EMBL/GenBank/DDBJ databases">
        <title>Corynebacterium sp novel species isolated from the respiratory tract of Marmot.</title>
        <authorList>
            <person name="Zhang G."/>
        </authorList>
    </citation>
    <scope>NUCLEOTIDE SEQUENCE [LARGE SCALE GENOMIC DNA]</scope>
    <source>
        <strain evidence="6 7">336</strain>
    </source>
</reference>
<dbReference type="PROSITE" id="PS50889">
    <property type="entry name" value="S4"/>
    <property type="match status" value="1"/>
</dbReference>
<dbReference type="InterPro" id="IPR002942">
    <property type="entry name" value="S4_RNA-bd"/>
</dbReference>
<dbReference type="SMART" id="SM00363">
    <property type="entry name" value="S4"/>
    <property type="match status" value="1"/>
</dbReference>
<dbReference type="EMBL" id="WBZJ01000001">
    <property type="protein sequence ID" value="KAB3523698.1"/>
    <property type="molecule type" value="Genomic_DNA"/>
</dbReference>
<evidence type="ECO:0000256" key="3">
    <source>
        <dbReference type="PROSITE-ProRule" id="PRU00182"/>
    </source>
</evidence>
<protein>
    <recommendedName>
        <fullName evidence="4">Pseudouridine synthase</fullName>
        <ecNumber evidence="4">5.4.99.-</ecNumber>
    </recommendedName>
</protein>
<evidence type="ECO:0000313" key="7">
    <source>
        <dbReference type="Proteomes" id="UP000436181"/>
    </source>
</evidence>
<gene>
    <name evidence="6" type="ORF">F8377_05545</name>
</gene>
<dbReference type="Gene3D" id="3.30.70.580">
    <property type="entry name" value="Pseudouridine synthase I, catalytic domain, N-terminal subdomain"/>
    <property type="match status" value="1"/>
</dbReference>
<keyword evidence="2 4" id="KW-0413">Isomerase</keyword>
<dbReference type="PANTHER" id="PTHR47683:SF2">
    <property type="entry name" value="RNA-BINDING S4 DOMAIN-CONTAINING PROTEIN"/>
    <property type="match status" value="1"/>
</dbReference>
<accession>A0ABQ6VIR0</accession>